<dbReference type="Proteomes" id="UP000419017">
    <property type="component" value="Unassembled WGS sequence"/>
</dbReference>
<dbReference type="InterPro" id="IPR019230">
    <property type="entry name" value="RNA_MeTrfase_C_dom"/>
</dbReference>
<dbReference type="RefSeq" id="WP_156683084.1">
    <property type="nucleotide sequence ID" value="NZ_CABWIB010000001.1"/>
</dbReference>
<gene>
    <name evidence="2" type="ORF">OMES3154_00334</name>
</gene>
<keyword evidence="3" id="KW-1185">Reference proteome</keyword>
<evidence type="ECO:0000259" key="1">
    <source>
        <dbReference type="Pfam" id="PF09936"/>
    </source>
</evidence>
<dbReference type="Pfam" id="PF09936">
    <property type="entry name" value="Methyltrn_RNA_4"/>
    <property type="match status" value="1"/>
</dbReference>
<evidence type="ECO:0000313" key="2">
    <source>
        <dbReference type="EMBL" id="VWL85058.1"/>
    </source>
</evidence>
<organism evidence="2 3">
    <name type="scientific">Oceanivirga miroungae</name>
    <dbReference type="NCBI Taxonomy" id="1130046"/>
    <lineage>
        <taxon>Bacteria</taxon>
        <taxon>Fusobacteriati</taxon>
        <taxon>Fusobacteriota</taxon>
        <taxon>Fusobacteriia</taxon>
        <taxon>Fusobacteriales</taxon>
        <taxon>Leptotrichiaceae</taxon>
        <taxon>Oceanivirga</taxon>
    </lineage>
</organism>
<dbReference type="AlphaFoldDB" id="A0A6I8M554"/>
<name>A0A6I8M554_9FUSO</name>
<evidence type="ECO:0000313" key="3">
    <source>
        <dbReference type="Proteomes" id="UP000419017"/>
    </source>
</evidence>
<proteinExistence type="predicted"/>
<reference evidence="2 3" key="1">
    <citation type="submission" date="2019-10" db="EMBL/GenBank/DDBJ databases">
        <authorList>
            <person name="Blom J."/>
        </authorList>
    </citation>
    <scope>NUCLEOTIDE SEQUENCE [LARGE SCALE GENOMIC DNA]</scope>
    <source>
        <strain evidence="2 3">ES3154-GLU</strain>
    </source>
</reference>
<accession>A0A6I8M554</accession>
<feature type="domain" description="tRNA (guanine-N(1)-)-methyltransferase C-terminal" evidence="1">
    <location>
        <begin position="4"/>
        <end position="185"/>
    </location>
</feature>
<dbReference type="EMBL" id="CABWIB010000001">
    <property type="protein sequence ID" value="VWL85058.1"/>
    <property type="molecule type" value="Genomic_DNA"/>
</dbReference>
<protein>
    <recommendedName>
        <fullName evidence="1">tRNA (guanine-N(1)-)-methyltransferase C-terminal domain-containing protein</fullName>
    </recommendedName>
</protein>
<dbReference type="CDD" id="cd18085">
    <property type="entry name" value="TM1570-like"/>
    <property type="match status" value="1"/>
</dbReference>
<dbReference type="InterPro" id="IPR029026">
    <property type="entry name" value="tRNA_m1G_MTases_N"/>
</dbReference>
<dbReference type="Gene3D" id="3.40.1280.10">
    <property type="match status" value="1"/>
</dbReference>
<sequence>MRDNIFVGLVHYPVYNKNAEVVATSVTNFDIHDISRACRTYDINKYFIITPVESQIELTNRIIGFWKEGDGIGFNKDRNDAFLNTYVVESIEKAIDRIKDETGKTPIILTTSARHFDNSISYENMSKMIFEKNEPVLLLFGTGFGLTDEIMDMSTYILDPIRANTRYNHLSVRSAVSIILDRLLGEK</sequence>